<evidence type="ECO:0000313" key="2">
    <source>
        <dbReference type="Proteomes" id="UP000228930"/>
    </source>
</evidence>
<accession>A0A2M6UJQ9</accession>
<comment type="caution">
    <text evidence="1">The sequence shown here is derived from an EMBL/GenBank/DDBJ whole genome shotgun (WGS) entry which is preliminary data.</text>
</comment>
<organism evidence="1 2">
    <name type="scientific">Bradyrhizobium nitroreducens</name>
    <dbReference type="NCBI Taxonomy" id="709803"/>
    <lineage>
        <taxon>Bacteria</taxon>
        <taxon>Pseudomonadati</taxon>
        <taxon>Pseudomonadota</taxon>
        <taxon>Alphaproteobacteria</taxon>
        <taxon>Hyphomicrobiales</taxon>
        <taxon>Nitrobacteraceae</taxon>
        <taxon>Bradyrhizobium</taxon>
    </lineage>
</organism>
<reference evidence="1 2" key="1">
    <citation type="submission" date="2015-06" db="EMBL/GenBank/DDBJ databases">
        <title>Comparative genome analysis of nirS-carrying Bradyrhizobium sp. strains.</title>
        <authorList>
            <person name="Ishii S."/>
            <person name="Jang J."/>
            <person name="Nishizawa T."/>
            <person name="Senoo K."/>
        </authorList>
    </citation>
    <scope>NUCLEOTIDE SEQUENCE [LARGE SCALE GENOMIC DNA]</scope>
    <source>
        <strain evidence="1 2">TSA1</strain>
    </source>
</reference>
<keyword evidence="2" id="KW-1185">Reference proteome</keyword>
<dbReference type="EMBL" id="LFJC01000003">
    <property type="protein sequence ID" value="PIT04826.1"/>
    <property type="molecule type" value="Genomic_DNA"/>
</dbReference>
<proteinExistence type="predicted"/>
<dbReference type="AlphaFoldDB" id="A0A2M6UJQ9"/>
<evidence type="ECO:0000313" key="1">
    <source>
        <dbReference type="EMBL" id="PIT04826.1"/>
    </source>
</evidence>
<protein>
    <submittedName>
        <fullName evidence="1">Uncharacterized protein</fullName>
    </submittedName>
</protein>
<gene>
    <name evidence="1" type="ORF">TSA1_31815</name>
</gene>
<dbReference type="Proteomes" id="UP000228930">
    <property type="component" value="Unassembled WGS sequence"/>
</dbReference>
<name>A0A2M6UJQ9_9BRAD</name>
<sequence length="144" mass="16211">MSGGDMRSLLFLTVVLVIHASPARSEESEAERLVHREGRALFDEGHDAYKAGDYKAALRKFQQSRIRYASLRLPDDIEKCDRAIRAAACMDRIDEKNLNQLKELIGEQTDKPPRSNDPYVGACLPFPDLSKRVKANIAVLEGQR</sequence>